<keyword evidence="2" id="KW-1185">Reference proteome</keyword>
<gene>
    <name evidence="1" type="ORF">HPB50_024022</name>
</gene>
<evidence type="ECO:0000313" key="2">
    <source>
        <dbReference type="Proteomes" id="UP000821845"/>
    </source>
</evidence>
<comment type="caution">
    <text evidence="1">The sequence shown here is derived from an EMBL/GenBank/DDBJ whole genome shotgun (WGS) entry which is preliminary data.</text>
</comment>
<dbReference type="Proteomes" id="UP000821845">
    <property type="component" value="Chromosome 2"/>
</dbReference>
<dbReference type="EMBL" id="CM023482">
    <property type="protein sequence ID" value="KAH6940020.1"/>
    <property type="molecule type" value="Genomic_DNA"/>
</dbReference>
<evidence type="ECO:0000313" key="1">
    <source>
        <dbReference type="EMBL" id="KAH6940020.1"/>
    </source>
</evidence>
<sequence>MRGFGYARTTQCAVRWRLGDDLCDVLNLRAVRGRKCMCRAVAKRTAIWCACGSRKRGRFQGCLLRWASGPWENQQAYFLLPRRNRSTPACSTTRGRSGQGPGTRPAKPCRFVLTVALRVRLRPRGAEYVFAEQFQWAGTPGSTAAPLSMTTALTELRHRTLDDFDSVTSLATSSSRLNRMSIF</sequence>
<organism evidence="1 2">
    <name type="scientific">Hyalomma asiaticum</name>
    <name type="common">Tick</name>
    <dbReference type="NCBI Taxonomy" id="266040"/>
    <lineage>
        <taxon>Eukaryota</taxon>
        <taxon>Metazoa</taxon>
        <taxon>Ecdysozoa</taxon>
        <taxon>Arthropoda</taxon>
        <taxon>Chelicerata</taxon>
        <taxon>Arachnida</taxon>
        <taxon>Acari</taxon>
        <taxon>Parasitiformes</taxon>
        <taxon>Ixodida</taxon>
        <taxon>Ixodoidea</taxon>
        <taxon>Ixodidae</taxon>
        <taxon>Hyalomminae</taxon>
        <taxon>Hyalomma</taxon>
    </lineage>
</organism>
<proteinExistence type="predicted"/>
<reference evidence="1" key="1">
    <citation type="submission" date="2020-05" db="EMBL/GenBank/DDBJ databases">
        <title>Large-scale comparative analyses of tick genomes elucidate their genetic diversity and vector capacities.</title>
        <authorList>
            <person name="Jia N."/>
            <person name="Wang J."/>
            <person name="Shi W."/>
            <person name="Du L."/>
            <person name="Sun Y."/>
            <person name="Zhan W."/>
            <person name="Jiang J."/>
            <person name="Wang Q."/>
            <person name="Zhang B."/>
            <person name="Ji P."/>
            <person name="Sakyi L.B."/>
            <person name="Cui X."/>
            <person name="Yuan T."/>
            <person name="Jiang B."/>
            <person name="Yang W."/>
            <person name="Lam T.T.-Y."/>
            <person name="Chang Q."/>
            <person name="Ding S."/>
            <person name="Wang X."/>
            <person name="Zhu J."/>
            <person name="Ruan X."/>
            <person name="Zhao L."/>
            <person name="Wei J."/>
            <person name="Que T."/>
            <person name="Du C."/>
            <person name="Cheng J."/>
            <person name="Dai P."/>
            <person name="Han X."/>
            <person name="Huang E."/>
            <person name="Gao Y."/>
            <person name="Liu J."/>
            <person name="Shao H."/>
            <person name="Ye R."/>
            <person name="Li L."/>
            <person name="Wei W."/>
            <person name="Wang X."/>
            <person name="Wang C."/>
            <person name="Yang T."/>
            <person name="Huo Q."/>
            <person name="Li W."/>
            <person name="Guo W."/>
            <person name="Chen H."/>
            <person name="Zhou L."/>
            <person name="Ni X."/>
            <person name="Tian J."/>
            <person name="Zhou Y."/>
            <person name="Sheng Y."/>
            <person name="Liu T."/>
            <person name="Pan Y."/>
            <person name="Xia L."/>
            <person name="Li J."/>
            <person name="Zhao F."/>
            <person name="Cao W."/>
        </authorList>
    </citation>
    <scope>NUCLEOTIDE SEQUENCE</scope>
    <source>
        <strain evidence="1">Hyas-2018</strain>
    </source>
</reference>
<name>A0ACB7SZJ0_HYAAI</name>
<protein>
    <submittedName>
        <fullName evidence="1">Uncharacterized protein</fullName>
    </submittedName>
</protein>
<accession>A0ACB7SZJ0</accession>